<dbReference type="RefSeq" id="WP_047251901.1">
    <property type="nucleotide sequence ID" value="NZ_CP011367.1"/>
</dbReference>
<dbReference type="CDD" id="cd07989">
    <property type="entry name" value="LPLAT_AGPAT-like"/>
    <property type="match status" value="1"/>
</dbReference>
<evidence type="ECO:0000256" key="2">
    <source>
        <dbReference type="ARBA" id="ARBA00022516"/>
    </source>
</evidence>
<protein>
    <submittedName>
        <fullName evidence="7">Glycerol acyltransferase</fullName>
    </submittedName>
</protein>
<accession>A0A0G3GC35</accession>
<keyword evidence="8" id="KW-1185">Reference proteome</keyword>
<evidence type="ECO:0000256" key="4">
    <source>
        <dbReference type="ARBA" id="ARBA00023098"/>
    </source>
</evidence>
<organism evidence="7 8">
    <name type="scientific">Thioalkalivibrio versutus</name>
    <dbReference type="NCBI Taxonomy" id="106634"/>
    <lineage>
        <taxon>Bacteria</taxon>
        <taxon>Pseudomonadati</taxon>
        <taxon>Pseudomonadota</taxon>
        <taxon>Gammaproteobacteria</taxon>
        <taxon>Chromatiales</taxon>
        <taxon>Ectothiorhodospiraceae</taxon>
        <taxon>Thioalkalivibrio</taxon>
    </lineage>
</organism>
<evidence type="ECO:0000259" key="6">
    <source>
        <dbReference type="SMART" id="SM00563"/>
    </source>
</evidence>
<feature type="domain" description="Phospholipid/glycerol acyltransferase" evidence="6">
    <location>
        <begin position="57"/>
        <end position="168"/>
    </location>
</feature>
<evidence type="ECO:0000313" key="8">
    <source>
        <dbReference type="Proteomes" id="UP000064201"/>
    </source>
</evidence>
<dbReference type="OrthoDB" id="319710at2"/>
<dbReference type="Pfam" id="PF01553">
    <property type="entry name" value="Acyltransferase"/>
    <property type="match status" value="1"/>
</dbReference>
<dbReference type="GO" id="GO:0003841">
    <property type="term" value="F:1-acylglycerol-3-phosphate O-acyltransferase activity"/>
    <property type="evidence" value="ECO:0007669"/>
    <property type="project" value="TreeGrafter"/>
</dbReference>
<dbReference type="SMART" id="SM00563">
    <property type="entry name" value="PlsC"/>
    <property type="match status" value="1"/>
</dbReference>
<dbReference type="PANTHER" id="PTHR10434">
    <property type="entry name" value="1-ACYL-SN-GLYCEROL-3-PHOSPHATE ACYLTRANSFERASE"/>
    <property type="match status" value="1"/>
</dbReference>
<dbReference type="GO" id="GO:0006654">
    <property type="term" value="P:phosphatidic acid biosynthetic process"/>
    <property type="evidence" value="ECO:0007669"/>
    <property type="project" value="TreeGrafter"/>
</dbReference>
<evidence type="ECO:0000256" key="3">
    <source>
        <dbReference type="ARBA" id="ARBA00022679"/>
    </source>
</evidence>
<reference evidence="7 8" key="1">
    <citation type="submission" date="2015-04" db="EMBL/GenBank/DDBJ databases">
        <title>Complete Sequence for the Genome of the Thioalkalivibrio versutus D301.</title>
        <authorList>
            <person name="Mu T."/>
            <person name="Zhou J."/>
            <person name="Xu X."/>
        </authorList>
    </citation>
    <scope>NUCLEOTIDE SEQUENCE [LARGE SCALE GENOMIC DNA]</scope>
    <source>
        <strain evidence="7 8">D301</strain>
    </source>
</reference>
<evidence type="ECO:0000256" key="5">
    <source>
        <dbReference type="ARBA" id="ARBA00023315"/>
    </source>
</evidence>
<dbReference type="PATRIC" id="fig|106634.4.peg.852"/>
<dbReference type="KEGG" id="tvr:TVD_04185"/>
<keyword evidence="2" id="KW-0444">Lipid biosynthesis</keyword>
<sequence>MRIVLHMLAGVWLTWRMVRRGADFAERSRIRRAWYDRALWIVGVRLRIHGEEPRRTSLVVANHVSWLDIPLIGAAMDTCFLSKAEIARWPIIGWLGRQHDTHFIERGANQASAHFEAMRAGLDEGLQFVVFPEGTTSRGEFVRRFHPRLFAAVAGTQHPVQPVALAYEGMPNGPVPVSYAEDDRLISNVWKLLCRRETHVDLHLLAPLESANQDRRSLADGARSAIVDVLGLPVDPPSGRASARAS</sequence>
<dbReference type="InterPro" id="IPR002123">
    <property type="entry name" value="Plipid/glycerol_acylTrfase"/>
</dbReference>
<gene>
    <name evidence="7" type="ORF">TVD_04185</name>
</gene>
<evidence type="ECO:0000256" key="1">
    <source>
        <dbReference type="ARBA" id="ARBA00005189"/>
    </source>
</evidence>
<name>A0A0G3GC35_9GAMM</name>
<proteinExistence type="predicted"/>
<dbReference type="SUPFAM" id="SSF69593">
    <property type="entry name" value="Glycerol-3-phosphate (1)-acyltransferase"/>
    <property type="match status" value="1"/>
</dbReference>
<dbReference type="PANTHER" id="PTHR10434:SF64">
    <property type="entry name" value="1-ACYL-SN-GLYCEROL-3-PHOSPHATE ACYLTRANSFERASE-RELATED"/>
    <property type="match status" value="1"/>
</dbReference>
<dbReference type="STRING" id="106634.TVD_04185"/>
<keyword evidence="4" id="KW-0443">Lipid metabolism</keyword>
<dbReference type="Proteomes" id="UP000064201">
    <property type="component" value="Chromosome"/>
</dbReference>
<keyword evidence="3 7" id="KW-0808">Transferase</keyword>
<dbReference type="EMBL" id="CP011367">
    <property type="protein sequence ID" value="AKJ96411.1"/>
    <property type="molecule type" value="Genomic_DNA"/>
</dbReference>
<comment type="pathway">
    <text evidence="1">Lipid metabolism.</text>
</comment>
<dbReference type="AlphaFoldDB" id="A0A0G3GC35"/>
<keyword evidence="5 7" id="KW-0012">Acyltransferase</keyword>
<evidence type="ECO:0000313" key="7">
    <source>
        <dbReference type="EMBL" id="AKJ96411.1"/>
    </source>
</evidence>